<dbReference type="InterPro" id="IPR001977">
    <property type="entry name" value="Depp_CoAkinase"/>
</dbReference>
<dbReference type="UniPathway" id="UPA00241">
    <property type="reaction ID" value="UER00356"/>
</dbReference>
<dbReference type="SUPFAM" id="SSF52540">
    <property type="entry name" value="P-loop containing nucleoside triphosphate hydrolases"/>
    <property type="match status" value="1"/>
</dbReference>
<dbReference type="GO" id="GO:0015937">
    <property type="term" value="P:coenzyme A biosynthetic process"/>
    <property type="evidence" value="ECO:0007669"/>
    <property type="project" value="UniProtKB-UniRule"/>
</dbReference>
<comment type="pathway">
    <text evidence="5">Cofactor biosynthesis; coenzyme A biosynthesis; CoA from (R)-pantothenate: step 5/5.</text>
</comment>
<keyword evidence="8" id="KW-1185">Reference proteome</keyword>
<organism evidence="7 8">
    <name type="scientific">Agrobacterium bohemicum</name>
    <dbReference type="NCBI Taxonomy" id="2052828"/>
    <lineage>
        <taxon>Bacteria</taxon>
        <taxon>Pseudomonadati</taxon>
        <taxon>Pseudomonadota</taxon>
        <taxon>Alphaproteobacteria</taxon>
        <taxon>Hyphomicrobiales</taxon>
        <taxon>Rhizobiaceae</taxon>
        <taxon>Rhizobium/Agrobacterium group</taxon>
        <taxon>Agrobacterium</taxon>
    </lineage>
</organism>
<comment type="catalytic activity">
    <reaction evidence="5">
        <text>3'-dephospho-CoA + ATP = ADP + CoA + H(+)</text>
        <dbReference type="Rhea" id="RHEA:18245"/>
        <dbReference type="ChEBI" id="CHEBI:15378"/>
        <dbReference type="ChEBI" id="CHEBI:30616"/>
        <dbReference type="ChEBI" id="CHEBI:57287"/>
        <dbReference type="ChEBI" id="CHEBI:57328"/>
        <dbReference type="ChEBI" id="CHEBI:456216"/>
        <dbReference type="EC" id="2.7.1.24"/>
    </reaction>
</comment>
<reference evidence="7 8" key="1">
    <citation type="submission" date="2015-11" db="EMBL/GenBank/DDBJ databases">
        <title>Draft genome sequence of Agrobacterium sp. R89-1.</title>
        <authorList>
            <person name="Zahradnik J."/>
            <person name="Kyslikova E."/>
            <person name="Palyzova A."/>
            <person name="Kyslik P."/>
        </authorList>
    </citation>
    <scope>NUCLEOTIDE SEQUENCE [LARGE SCALE GENOMIC DNA]</scope>
    <source>
        <strain evidence="7 8">R89-1</strain>
    </source>
</reference>
<keyword evidence="5" id="KW-0808">Transferase</keyword>
<comment type="caution">
    <text evidence="7">The sequence shown here is derived from an EMBL/GenBank/DDBJ whole genome shotgun (WGS) entry which is preliminary data.</text>
</comment>
<dbReference type="PANTHER" id="PTHR10695:SF46">
    <property type="entry name" value="BIFUNCTIONAL COENZYME A SYNTHASE-RELATED"/>
    <property type="match status" value="1"/>
</dbReference>
<evidence type="ECO:0000256" key="1">
    <source>
        <dbReference type="ARBA" id="ARBA00009018"/>
    </source>
</evidence>
<name>A0A135P281_9HYPH</name>
<evidence type="ECO:0000313" key="7">
    <source>
        <dbReference type="EMBL" id="KXG85535.1"/>
    </source>
</evidence>
<keyword evidence="5" id="KW-0963">Cytoplasm</keyword>
<comment type="function">
    <text evidence="5">Catalyzes the phosphorylation of the 3'-hydroxyl group of dephosphocoenzyme A to form coenzyme A.</text>
</comment>
<dbReference type="PROSITE" id="PS51219">
    <property type="entry name" value="DPCK"/>
    <property type="match status" value="1"/>
</dbReference>
<dbReference type="GO" id="GO:0005737">
    <property type="term" value="C:cytoplasm"/>
    <property type="evidence" value="ECO:0007669"/>
    <property type="project" value="UniProtKB-SubCell"/>
</dbReference>
<dbReference type="STRING" id="2052828.ATO67_07250"/>
<dbReference type="CDD" id="cd02022">
    <property type="entry name" value="DPCK"/>
    <property type="match status" value="1"/>
</dbReference>
<protein>
    <recommendedName>
        <fullName evidence="5 6">Dephospho-CoA kinase</fullName>
        <ecNumber evidence="5 6">2.7.1.24</ecNumber>
    </recommendedName>
    <alternativeName>
        <fullName evidence="5">Dephosphocoenzyme A kinase</fullName>
    </alternativeName>
</protein>
<dbReference type="EC" id="2.7.1.24" evidence="5 6"/>
<keyword evidence="4 5" id="KW-0173">Coenzyme A biosynthesis</keyword>
<evidence type="ECO:0000256" key="6">
    <source>
        <dbReference type="NCBIfam" id="TIGR00152"/>
    </source>
</evidence>
<dbReference type="Proteomes" id="UP000070498">
    <property type="component" value="Unassembled WGS sequence"/>
</dbReference>
<dbReference type="RefSeq" id="WP_067646097.1">
    <property type="nucleotide sequence ID" value="NZ_KQ961025.1"/>
</dbReference>
<dbReference type="GO" id="GO:0004140">
    <property type="term" value="F:dephospho-CoA kinase activity"/>
    <property type="evidence" value="ECO:0007669"/>
    <property type="project" value="UniProtKB-UniRule"/>
</dbReference>
<dbReference type="Pfam" id="PF01121">
    <property type="entry name" value="CoaE"/>
    <property type="match status" value="1"/>
</dbReference>
<gene>
    <name evidence="5" type="primary">coaE</name>
    <name evidence="7" type="ORF">ATO67_07250</name>
</gene>
<dbReference type="AlphaFoldDB" id="A0A135P281"/>
<evidence type="ECO:0000256" key="3">
    <source>
        <dbReference type="ARBA" id="ARBA00022840"/>
    </source>
</evidence>
<dbReference type="Gene3D" id="3.40.50.300">
    <property type="entry name" value="P-loop containing nucleotide triphosphate hydrolases"/>
    <property type="match status" value="1"/>
</dbReference>
<keyword evidence="5 7" id="KW-0418">Kinase</keyword>
<dbReference type="PANTHER" id="PTHR10695">
    <property type="entry name" value="DEPHOSPHO-COA KINASE-RELATED"/>
    <property type="match status" value="1"/>
</dbReference>
<keyword evidence="2 5" id="KW-0547">Nucleotide-binding</keyword>
<accession>A0A135P281</accession>
<dbReference type="InterPro" id="IPR027417">
    <property type="entry name" value="P-loop_NTPase"/>
</dbReference>
<dbReference type="EMBL" id="LNUW01000032">
    <property type="protein sequence ID" value="KXG85535.1"/>
    <property type="molecule type" value="Genomic_DNA"/>
</dbReference>
<evidence type="ECO:0000256" key="5">
    <source>
        <dbReference type="HAMAP-Rule" id="MF_00376"/>
    </source>
</evidence>
<feature type="binding site" evidence="5">
    <location>
        <begin position="11"/>
        <end position="16"/>
    </location>
    <ligand>
        <name>ATP</name>
        <dbReference type="ChEBI" id="CHEBI:30616"/>
    </ligand>
</feature>
<proteinExistence type="inferred from homology"/>
<keyword evidence="3 5" id="KW-0067">ATP-binding</keyword>
<comment type="similarity">
    <text evidence="1 5">Belongs to the CoaE family.</text>
</comment>
<dbReference type="HAMAP" id="MF_00376">
    <property type="entry name" value="Dephospho_CoA_kinase"/>
    <property type="match status" value="1"/>
</dbReference>
<evidence type="ECO:0000256" key="2">
    <source>
        <dbReference type="ARBA" id="ARBA00022741"/>
    </source>
</evidence>
<sequence length="199" mass="22024">MIVIGLTGSIGMGKSTTAGLFAHEGVAVFDSDAVVHQLYEGEAVSLIEEAFSGTTNEGKVDREKLGEALRRNPANFIRLEQIVHPLVRGKQQEFLEQERTLGTEFSLLDIPLLFETGAETRVDVVVVVTCATDIQRQRVLARPGMNEEKLQMVLARQVPDEEKRKRADFIIDTGRGIDDARAQVLAVLVVLRTRRDGKV</sequence>
<dbReference type="NCBIfam" id="TIGR00152">
    <property type="entry name" value="dephospho-CoA kinase"/>
    <property type="match status" value="1"/>
</dbReference>
<evidence type="ECO:0000313" key="8">
    <source>
        <dbReference type="Proteomes" id="UP000070498"/>
    </source>
</evidence>
<dbReference type="GO" id="GO:0005524">
    <property type="term" value="F:ATP binding"/>
    <property type="evidence" value="ECO:0007669"/>
    <property type="project" value="UniProtKB-UniRule"/>
</dbReference>
<comment type="subcellular location">
    <subcellularLocation>
        <location evidence="5">Cytoplasm</location>
    </subcellularLocation>
</comment>
<evidence type="ECO:0000256" key="4">
    <source>
        <dbReference type="ARBA" id="ARBA00022993"/>
    </source>
</evidence>